<dbReference type="RefSeq" id="WP_161901472.1">
    <property type="nucleotide sequence ID" value="NZ_MAEL01000024.1"/>
</dbReference>
<reference evidence="4 5" key="1">
    <citation type="submission" date="2016-06" db="EMBL/GenBank/DDBJ databases">
        <title>Four novel species of enterococci isolated from chicken manure.</title>
        <authorList>
            <person name="Van Tyne D."/>
        </authorList>
    </citation>
    <scope>NUCLEOTIDE SEQUENCE [LARGE SCALE GENOMIC DNA]</scope>
    <source>
        <strain evidence="4 5">CU12B</strain>
    </source>
</reference>
<feature type="transmembrane region" description="Helical" evidence="2">
    <location>
        <begin position="21"/>
        <end position="40"/>
    </location>
</feature>
<evidence type="ECO:0000256" key="2">
    <source>
        <dbReference type="SAM" id="Phobius"/>
    </source>
</evidence>
<dbReference type="Gene3D" id="3.40.630.190">
    <property type="entry name" value="LCP protein"/>
    <property type="match status" value="1"/>
</dbReference>
<name>A0ABQ6Z111_9ENTE</name>
<keyword evidence="2" id="KW-1133">Transmembrane helix</keyword>
<evidence type="ECO:0000259" key="3">
    <source>
        <dbReference type="Pfam" id="PF03816"/>
    </source>
</evidence>
<protein>
    <submittedName>
        <fullName evidence="4">Transcription antiterminator</fullName>
    </submittedName>
</protein>
<evidence type="ECO:0000313" key="5">
    <source>
        <dbReference type="Proteomes" id="UP000782705"/>
    </source>
</evidence>
<accession>A0ABQ6Z111</accession>
<dbReference type="Proteomes" id="UP000782705">
    <property type="component" value="Unassembled WGS sequence"/>
</dbReference>
<proteinExistence type="inferred from homology"/>
<feature type="domain" description="Cell envelope-related transcriptional attenuator" evidence="3">
    <location>
        <begin position="93"/>
        <end position="244"/>
    </location>
</feature>
<dbReference type="Pfam" id="PF03816">
    <property type="entry name" value="LytR_cpsA_psr"/>
    <property type="match status" value="1"/>
</dbReference>
<evidence type="ECO:0000256" key="1">
    <source>
        <dbReference type="ARBA" id="ARBA00006068"/>
    </source>
</evidence>
<evidence type="ECO:0000313" key="4">
    <source>
        <dbReference type="EMBL" id="KAF1305060.1"/>
    </source>
</evidence>
<gene>
    <name evidence="4" type="ORF">BAU17_05140</name>
</gene>
<sequence>MATRSERHKHRKKSGWIKKTVLGVLFFALLGVLIFAYQTFSATKNSIDDMYKFSKSTSKNKIETLKKDGAETKISILLMGLDNDSERNLGSTRTDSLIYLVYDGEAKEIQMVAIPRDIYTNIYDENGNIQFQSKINSAYTLNEEDSTIETVKNYLDLPVDYFATVNFISFKQIIDAVGGIEVDVPYDINEKYTTDNSGKVLIPKGKQHLNGEQALIFSRIRKVDDDIQRGNRQQEVIKATIKETLSINSIAKYQEILDSVRGNVRTNLTFDNLTSLAGNMLEGFEIKTNTFEWYDEYIGDESVIFIKDESYQQIRNQLLTSLGLPSDYTLHTDNVVNQY</sequence>
<dbReference type="PANTHER" id="PTHR33392">
    <property type="entry name" value="POLYISOPRENYL-TEICHOIC ACID--PEPTIDOGLYCAN TEICHOIC ACID TRANSFERASE TAGU"/>
    <property type="match status" value="1"/>
</dbReference>
<keyword evidence="2" id="KW-0812">Transmembrane</keyword>
<dbReference type="InterPro" id="IPR004474">
    <property type="entry name" value="LytR_CpsA_psr"/>
</dbReference>
<dbReference type="InterPro" id="IPR050922">
    <property type="entry name" value="LytR/CpsA/Psr_CW_biosynth"/>
</dbReference>
<dbReference type="NCBIfam" id="TIGR00350">
    <property type="entry name" value="lytR_cpsA_psr"/>
    <property type="match status" value="1"/>
</dbReference>
<comment type="similarity">
    <text evidence="1">Belongs to the LytR/CpsA/Psr (LCP) family.</text>
</comment>
<keyword evidence="2" id="KW-0472">Membrane</keyword>
<keyword evidence="5" id="KW-1185">Reference proteome</keyword>
<comment type="caution">
    <text evidence="4">The sequence shown here is derived from an EMBL/GenBank/DDBJ whole genome shotgun (WGS) entry which is preliminary data.</text>
</comment>
<dbReference type="EMBL" id="MAEL01000024">
    <property type="protein sequence ID" value="KAF1305060.1"/>
    <property type="molecule type" value="Genomic_DNA"/>
</dbReference>
<dbReference type="PANTHER" id="PTHR33392:SF6">
    <property type="entry name" value="POLYISOPRENYL-TEICHOIC ACID--PEPTIDOGLYCAN TEICHOIC ACID TRANSFERASE TAGU"/>
    <property type="match status" value="1"/>
</dbReference>
<organism evidence="4 5">
    <name type="scientific">Candidatus Enterococcus willemsii</name>
    <dbReference type="NCBI Taxonomy" id="1857215"/>
    <lineage>
        <taxon>Bacteria</taxon>
        <taxon>Bacillati</taxon>
        <taxon>Bacillota</taxon>
        <taxon>Bacilli</taxon>
        <taxon>Lactobacillales</taxon>
        <taxon>Enterococcaceae</taxon>
        <taxon>Enterococcus</taxon>
    </lineage>
</organism>